<dbReference type="PANTHER" id="PTHR15462">
    <property type="entry name" value="SERINE PROTEASE"/>
    <property type="match status" value="1"/>
</dbReference>
<name>A0A5J6MGZ0_9PROT</name>
<dbReference type="Proteomes" id="UP000326202">
    <property type="component" value="Chromosome"/>
</dbReference>
<dbReference type="GO" id="GO:0006508">
    <property type="term" value="P:proteolysis"/>
    <property type="evidence" value="ECO:0007669"/>
    <property type="project" value="InterPro"/>
</dbReference>
<evidence type="ECO:0000313" key="4">
    <source>
        <dbReference type="EMBL" id="QEX16367.1"/>
    </source>
</evidence>
<evidence type="ECO:0000256" key="1">
    <source>
        <dbReference type="ARBA" id="ARBA00022729"/>
    </source>
</evidence>
<dbReference type="Gene3D" id="2.40.10.10">
    <property type="entry name" value="Trypsin-like serine proteases"/>
    <property type="match status" value="2"/>
</dbReference>
<dbReference type="PROSITE" id="PS50240">
    <property type="entry name" value="TRYPSIN_DOM"/>
    <property type="match status" value="1"/>
</dbReference>
<protein>
    <recommendedName>
        <fullName evidence="3">Peptidase S1 domain-containing protein</fullName>
    </recommendedName>
</protein>
<dbReference type="PANTHER" id="PTHR15462:SF8">
    <property type="entry name" value="SERINE PROTEASE"/>
    <property type="match status" value="1"/>
</dbReference>
<dbReference type="SMART" id="SM00020">
    <property type="entry name" value="Tryp_SPc"/>
    <property type="match status" value="1"/>
</dbReference>
<organism evidence="4 5">
    <name type="scientific">Hypericibacter terrae</name>
    <dbReference type="NCBI Taxonomy" id="2602015"/>
    <lineage>
        <taxon>Bacteria</taxon>
        <taxon>Pseudomonadati</taxon>
        <taxon>Pseudomonadota</taxon>
        <taxon>Alphaproteobacteria</taxon>
        <taxon>Rhodospirillales</taxon>
        <taxon>Dongiaceae</taxon>
        <taxon>Hypericibacter</taxon>
    </lineage>
</organism>
<dbReference type="Pfam" id="PF00089">
    <property type="entry name" value="Trypsin"/>
    <property type="match status" value="1"/>
</dbReference>
<sequence length="439" mass="46949">MRAPLAGLAFILTFVASLAAGFADDTAAGPMTVAQASQAVQDLGLDTKPSGDAKEIEVTWIKGKVPVPGSIALTVDAHGKVAAIDPLAPIPADRILFLSREILHDFAQRWNNRNLGPTHLDLENSGVLVLTATYPRTPAPYDATRMKRDIGAFRTTLDRVLDDLAQESKAHQSQGDKAYASDWELADPSKMPARAVGRLETQGGFICTATLVAEDIVLTAAHCVMDDKGRHVKPLLFNAGSDHGDAVATANVTAVHVDPDYDPVHQFDGKTIDNPAFGRDWALPTLDSPIGRQTGIIDVFAATKPDLNGIVDDAKSDVIQIGYGGQGGFRPKLRHSCGPADVLDARYYTTQCGLVKGDSGSPLLLHQGDKYRIIGINYAWVDLDYVNHVFLVVGSAAFAPTLKDLGSGKLQATPVEDWIKDPNVDSRAGAMGQRASDLR</sequence>
<dbReference type="SUPFAM" id="SSF50494">
    <property type="entry name" value="Trypsin-like serine proteases"/>
    <property type="match status" value="1"/>
</dbReference>
<dbReference type="InterPro" id="IPR050966">
    <property type="entry name" value="Glutamyl_endopeptidase"/>
</dbReference>
<dbReference type="AlphaFoldDB" id="A0A5J6MGZ0"/>
<proteinExistence type="predicted"/>
<dbReference type="InterPro" id="IPR001254">
    <property type="entry name" value="Trypsin_dom"/>
</dbReference>
<dbReference type="GO" id="GO:0004252">
    <property type="term" value="F:serine-type endopeptidase activity"/>
    <property type="evidence" value="ECO:0007669"/>
    <property type="project" value="InterPro"/>
</dbReference>
<dbReference type="RefSeq" id="WP_191908479.1">
    <property type="nucleotide sequence ID" value="NZ_CP042906.1"/>
</dbReference>
<gene>
    <name evidence="4" type="ORF">FRZ44_16600</name>
</gene>
<dbReference type="PROSITE" id="PS00134">
    <property type="entry name" value="TRYPSIN_HIS"/>
    <property type="match status" value="1"/>
</dbReference>
<feature type="signal peptide" evidence="2">
    <location>
        <begin position="1"/>
        <end position="19"/>
    </location>
</feature>
<dbReference type="InterPro" id="IPR009003">
    <property type="entry name" value="Peptidase_S1_PA"/>
</dbReference>
<dbReference type="InterPro" id="IPR018114">
    <property type="entry name" value="TRYPSIN_HIS"/>
</dbReference>
<dbReference type="KEGG" id="htq:FRZ44_16600"/>
<evidence type="ECO:0000313" key="5">
    <source>
        <dbReference type="Proteomes" id="UP000326202"/>
    </source>
</evidence>
<dbReference type="EMBL" id="CP042906">
    <property type="protein sequence ID" value="QEX16367.1"/>
    <property type="molecule type" value="Genomic_DNA"/>
</dbReference>
<dbReference type="InterPro" id="IPR043504">
    <property type="entry name" value="Peptidase_S1_PA_chymotrypsin"/>
</dbReference>
<accession>A0A5J6MGZ0</accession>
<feature type="domain" description="Peptidase S1" evidence="3">
    <location>
        <begin position="173"/>
        <end position="424"/>
    </location>
</feature>
<keyword evidence="5" id="KW-1185">Reference proteome</keyword>
<evidence type="ECO:0000256" key="2">
    <source>
        <dbReference type="SAM" id="SignalP"/>
    </source>
</evidence>
<evidence type="ECO:0000259" key="3">
    <source>
        <dbReference type="PROSITE" id="PS50240"/>
    </source>
</evidence>
<feature type="chain" id="PRO_5023832170" description="Peptidase S1 domain-containing protein" evidence="2">
    <location>
        <begin position="20"/>
        <end position="439"/>
    </location>
</feature>
<reference evidence="4 5" key="1">
    <citation type="submission" date="2019-08" db="EMBL/GenBank/DDBJ databases">
        <title>Hyperibacter terrae gen. nov., sp. nov. and Hyperibacter viscosus sp. nov., two new members in the family Rhodospirillaceae isolated from the rhizosphere of Hypericum perforatum.</title>
        <authorList>
            <person name="Noviana Z."/>
        </authorList>
    </citation>
    <scope>NUCLEOTIDE SEQUENCE [LARGE SCALE GENOMIC DNA]</scope>
    <source>
        <strain evidence="4 5">R5913</strain>
    </source>
</reference>
<keyword evidence="1 2" id="KW-0732">Signal</keyword>